<evidence type="ECO:0000256" key="4">
    <source>
        <dbReference type="ARBA" id="ARBA00048707"/>
    </source>
</evidence>
<dbReference type="Gene3D" id="3.40.1490.10">
    <property type="entry name" value="Bit1"/>
    <property type="match status" value="1"/>
</dbReference>
<dbReference type="PANTHER" id="PTHR12649:SF11">
    <property type="entry name" value="PEPTIDYL-TRNA HYDROLASE 2, MITOCHONDRIAL"/>
    <property type="match status" value="1"/>
</dbReference>
<evidence type="ECO:0000256" key="2">
    <source>
        <dbReference type="ARBA" id="ARBA00022801"/>
    </source>
</evidence>
<dbReference type="SUPFAM" id="SSF102462">
    <property type="entry name" value="Peptidyl-tRNA hydrolase II"/>
    <property type="match status" value="1"/>
</dbReference>
<name>A0AAJ6VKJ0_9HYME</name>
<dbReference type="EC" id="3.1.1.29" evidence="1"/>
<dbReference type="GO" id="GO:0004045">
    <property type="term" value="F:peptidyl-tRNA hydrolase activity"/>
    <property type="evidence" value="ECO:0007669"/>
    <property type="project" value="UniProtKB-EC"/>
</dbReference>
<accession>A0AAJ6VKJ0</accession>
<protein>
    <recommendedName>
        <fullName evidence="1">peptidyl-tRNA hydrolase</fullName>
        <ecNumber evidence="1">3.1.1.29</ecNumber>
    </recommendedName>
</protein>
<dbReference type="InterPro" id="IPR002833">
    <property type="entry name" value="PTH2"/>
</dbReference>
<sequence length="125" mass="13491">MPFLPKIQQKLVLIVRSDLCMSTGKIASQCAHAALSCFLIGNKGFKNFFTIKSWIYMGQPKIVLKVNSEQELISLSKSASEAGLITTTVRDAGKTQIKPGTITVLGIGPGNSDRISSITSHLKLL</sequence>
<dbReference type="NCBIfam" id="NF003314">
    <property type="entry name" value="PRK04322.1"/>
    <property type="match status" value="1"/>
</dbReference>
<keyword evidence="2" id="KW-0378">Hydrolase</keyword>
<evidence type="ECO:0000256" key="3">
    <source>
        <dbReference type="ARBA" id="ARBA00038050"/>
    </source>
</evidence>
<dbReference type="GO" id="GO:0005829">
    <property type="term" value="C:cytosol"/>
    <property type="evidence" value="ECO:0007669"/>
    <property type="project" value="TreeGrafter"/>
</dbReference>
<dbReference type="FunFam" id="3.40.1490.10:FF:000001">
    <property type="entry name" value="Peptidyl-tRNA hydrolase 2"/>
    <property type="match status" value="1"/>
</dbReference>
<dbReference type="InterPro" id="IPR023476">
    <property type="entry name" value="Pep_tRNA_hydro_II_dom_sf"/>
</dbReference>
<comment type="similarity">
    <text evidence="3">Belongs to the PTH2 family.</text>
</comment>
<proteinExistence type="inferred from homology"/>
<reference evidence="6" key="1">
    <citation type="submission" date="2025-08" db="UniProtKB">
        <authorList>
            <consortium name="RefSeq"/>
        </authorList>
    </citation>
    <scope>IDENTIFICATION</scope>
</reference>
<comment type="catalytic activity">
    <reaction evidence="4">
        <text>an N-acyl-L-alpha-aminoacyl-tRNA + H2O = an N-acyl-L-amino acid + a tRNA + H(+)</text>
        <dbReference type="Rhea" id="RHEA:54448"/>
        <dbReference type="Rhea" id="RHEA-COMP:10123"/>
        <dbReference type="Rhea" id="RHEA-COMP:13883"/>
        <dbReference type="ChEBI" id="CHEBI:15377"/>
        <dbReference type="ChEBI" id="CHEBI:15378"/>
        <dbReference type="ChEBI" id="CHEBI:59874"/>
        <dbReference type="ChEBI" id="CHEBI:78442"/>
        <dbReference type="ChEBI" id="CHEBI:138191"/>
        <dbReference type="EC" id="3.1.1.29"/>
    </reaction>
</comment>
<dbReference type="NCBIfam" id="TIGR00283">
    <property type="entry name" value="arch_pth2"/>
    <property type="match status" value="1"/>
</dbReference>
<dbReference type="KEGG" id="csol:105359135"/>
<dbReference type="Proteomes" id="UP000695007">
    <property type="component" value="Unplaced"/>
</dbReference>
<dbReference type="GeneID" id="105359135"/>
<evidence type="ECO:0000256" key="1">
    <source>
        <dbReference type="ARBA" id="ARBA00013260"/>
    </source>
</evidence>
<dbReference type="RefSeq" id="XP_011493938.1">
    <property type="nucleotide sequence ID" value="XM_011495636.1"/>
</dbReference>
<dbReference type="Pfam" id="PF01981">
    <property type="entry name" value="PTH2"/>
    <property type="match status" value="1"/>
</dbReference>
<dbReference type="PANTHER" id="PTHR12649">
    <property type="entry name" value="PEPTIDYL-TRNA HYDROLASE 2"/>
    <property type="match status" value="1"/>
</dbReference>
<dbReference type="AlphaFoldDB" id="A0AAJ6VKJ0"/>
<gene>
    <name evidence="6" type="primary">LOC105359135</name>
</gene>
<organism evidence="5 6">
    <name type="scientific">Ceratosolen solmsi marchali</name>
    <dbReference type="NCBI Taxonomy" id="326594"/>
    <lineage>
        <taxon>Eukaryota</taxon>
        <taxon>Metazoa</taxon>
        <taxon>Ecdysozoa</taxon>
        <taxon>Arthropoda</taxon>
        <taxon>Hexapoda</taxon>
        <taxon>Insecta</taxon>
        <taxon>Pterygota</taxon>
        <taxon>Neoptera</taxon>
        <taxon>Endopterygota</taxon>
        <taxon>Hymenoptera</taxon>
        <taxon>Apocrita</taxon>
        <taxon>Proctotrupomorpha</taxon>
        <taxon>Chalcidoidea</taxon>
        <taxon>Agaonidae</taxon>
        <taxon>Agaoninae</taxon>
        <taxon>Ceratosolen</taxon>
    </lineage>
</organism>
<evidence type="ECO:0000313" key="5">
    <source>
        <dbReference type="Proteomes" id="UP000695007"/>
    </source>
</evidence>
<keyword evidence="5" id="KW-1185">Reference proteome</keyword>
<evidence type="ECO:0000313" key="6">
    <source>
        <dbReference type="RefSeq" id="XP_011493938.1"/>
    </source>
</evidence>
<dbReference type="CDD" id="cd02430">
    <property type="entry name" value="PTH2"/>
    <property type="match status" value="1"/>
</dbReference>